<keyword evidence="3" id="KW-1185">Reference proteome</keyword>
<protein>
    <submittedName>
        <fullName evidence="2">Uncharacterized protein</fullName>
    </submittedName>
</protein>
<feature type="region of interest" description="Disordered" evidence="1">
    <location>
        <begin position="25"/>
        <end position="45"/>
    </location>
</feature>
<sequence length="379" mass="41384">MMWMEYGLGQVMWIQGLGVEEEEGESGLATPWTHVGSEGTTVNGGREETRAFEEVCGNIRFFLPPQNPGPIKAETRPMAKYGIDEDIVPRVPLGFFNPIMYPAASTPGGPMQYPKSAEKGSSKTLQLGGTWFHQISKGRVMDGPPIEVILNHLTMFHLVVSPLIIVLDLLDITLSLFVTLNLLNITLNLLDDTLNLLIVLDLHHGNIDVMMMASNSNPRHPDGWTWDYRQHNQEPLKLPKAPSSPVQSASLKEQLAPSTPSGHMGVDQAPSKLPTANCAPPTCMSLDESIPQATVPDPPGQHPRSMPDSFSVPLEVVNNVQSSQGTMEMDSAPPEVPPGSLDPVVPVGQWFHIKFTGVTAEVNMKEVFQSLVEDHLIGI</sequence>
<evidence type="ECO:0000256" key="1">
    <source>
        <dbReference type="SAM" id="MobiDB-lite"/>
    </source>
</evidence>
<reference evidence="2" key="1">
    <citation type="journal article" date="2020" name="Nat. Commun.">
        <title>Large-scale genome sequencing of mycorrhizal fungi provides insights into the early evolution of symbiotic traits.</title>
        <authorList>
            <person name="Miyauchi S."/>
            <person name="Kiss E."/>
            <person name="Kuo A."/>
            <person name="Drula E."/>
            <person name="Kohler A."/>
            <person name="Sanchez-Garcia M."/>
            <person name="Morin E."/>
            <person name="Andreopoulos B."/>
            <person name="Barry K.W."/>
            <person name="Bonito G."/>
            <person name="Buee M."/>
            <person name="Carver A."/>
            <person name="Chen C."/>
            <person name="Cichocki N."/>
            <person name="Clum A."/>
            <person name="Culley D."/>
            <person name="Crous P.W."/>
            <person name="Fauchery L."/>
            <person name="Girlanda M."/>
            <person name="Hayes R.D."/>
            <person name="Keri Z."/>
            <person name="LaButti K."/>
            <person name="Lipzen A."/>
            <person name="Lombard V."/>
            <person name="Magnuson J."/>
            <person name="Maillard F."/>
            <person name="Murat C."/>
            <person name="Nolan M."/>
            <person name="Ohm R.A."/>
            <person name="Pangilinan J."/>
            <person name="Pereira M.F."/>
            <person name="Perotto S."/>
            <person name="Peter M."/>
            <person name="Pfister S."/>
            <person name="Riley R."/>
            <person name="Sitrit Y."/>
            <person name="Stielow J.B."/>
            <person name="Szollosi G."/>
            <person name="Zifcakova L."/>
            <person name="Stursova M."/>
            <person name="Spatafora J.W."/>
            <person name="Tedersoo L."/>
            <person name="Vaario L.M."/>
            <person name="Yamada A."/>
            <person name="Yan M."/>
            <person name="Wang P."/>
            <person name="Xu J."/>
            <person name="Bruns T."/>
            <person name="Baldrian P."/>
            <person name="Vilgalys R."/>
            <person name="Dunand C."/>
            <person name="Henrissat B."/>
            <person name="Grigoriev I.V."/>
            <person name="Hibbett D."/>
            <person name="Nagy L.G."/>
            <person name="Martin F.M."/>
        </authorList>
    </citation>
    <scope>NUCLEOTIDE SEQUENCE</scope>
    <source>
        <strain evidence="2">UP504</strain>
    </source>
</reference>
<dbReference type="AlphaFoldDB" id="A0A9P6DTC1"/>
<dbReference type="EMBL" id="MU129017">
    <property type="protein sequence ID" value="KAF9510383.1"/>
    <property type="molecule type" value="Genomic_DNA"/>
</dbReference>
<accession>A0A9P6DTC1</accession>
<feature type="region of interest" description="Disordered" evidence="1">
    <location>
        <begin position="235"/>
        <end position="306"/>
    </location>
</feature>
<evidence type="ECO:0000313" key="2">
    <source>
        <dbReference type="EMBL" id="KAF9510383.1"/>
    </source>
</evidence>
<feature type="compositionally biased region" description="Polar residues" evidence="1">
    <location>
        <begin position="244"/>
        <end position="261"/>
    </location>
</feature>
<evidence type="ECO:0000313" key="3">
    <source>
        <dbReference type="Proteomes" id="UP000886523"/>
    </source>
</evidence>
<gene>
    <name evidence="2" type="ORF">BS47DRAFT_1364586</name>
</gene>
<comment type="caution">
    <text evidence="2">The sequence shown here is derived from an EMBL/GenBank/DDBJ whole genome shotgun (WGS) entry which is preliminary data.</text>
</comment>
<proteinExistence type="predicted"/>
<dbReference type="Proteomes" id="UP000886523">
    <property type="component" value="Unassembled WGS sequence"/>
</dbReference>
<name>A0A9P6DTC1_9AGAM</name>
<organism evidence="2 3">
    <name type="scientific">Hydnum rufescens UP504</name>
    <dbReference type="NCBI Taxonomy" id="1448309"/>
    <lineage>
        <taxon>Eukaryota</taxon>
        <taxon>Fungi</taxon>
        <taxon>Dikarya</taxon>
        <taxon>Basidiomycota</taxon>
        <taxon>Agaricomycotina</taxon>
        <taxon>Agaricomycetes</taxon>
        <taxon>Cantharellales</taxon>
        <taxon>Hydnaceae</taxon>
        <taxon>Hydnum</taxon>
    </lineage>
</organism>